<dbReference type="PhylomeDB" id="B3M6V7"/>
<feature type="chain" id="PRO_5002792066" description="Peptidase S1 domain-containing protein" evidence="8">
    <location>
        <begin position="21"/>
        <end position="272"/>
    </location>
</feature>
<keyword evidence="7" id="KW-1015">Disulfide bond</keyword>
<dbReference type="HOGENOM" id="CLU_006842_7_1_1"/>
<dbReference type="FunCoup" id="B3M6V7">
    <property type="interactions" value="15"/>
</dbReference>
<dbReference type="FunFam" id="2.40.10.10:FF:000034">
    <property type="entry name" value="Eupolytin"/>
    <property type="match status" value="1"/>
</dbReference>
<dbReference type="EMBL" id="CH902618">
    <property type="protein sequence ID" value="EDV39793.1"/>
    <property type="molecule type" value="Genomic_DNA"/>
</dbReference>
<dbReference type="Proteomes" id="UP000007801">
    <property type="component" value="Unassembled WGS sequence"/>
</dbReference>
<dbReference type="PROSITE" id="PS00134">
    <property type="entry name" value="TRYPSIN_HIS"/>
    <property type="match status" value="1"/>
</dbReference>
<dbReference type="KEGG" id="dan:6493072"/>
<comment type="similarity">
    <text evidence="1">Belongs to the peptidase S1 family.</text>
</comment>
<dbReference type="PANTHER" id="PTHR24276:SF94">
    <property type="entry name" value="AT20289P-RELATED"/>
    <property type="match status" value="1"/>
</dbReference>
<keyword evidence="2" id="KW-0645">Protease</keyword>
<proteinExistence type="inferred from homology"/>
<dbReference type="InterPro" id="IPR043504">
    <property type="entry name" value="Peptidase_S1_PA_chymotrypsin"/>
</dbReference>
<dbReference type="AlphaFoldDB" id="B3M6V7"/>
<dbReference type="GO" id="GO:0006508">
    <property type="term" value="P:proteolysis"/>
    <property type="evidence" value="ECO:0007669"/>
    <property type="project" value="UniProtKB-KW"/>
</dbReference>
<dbReference type="OrthoDB" id="10051896at2759"/>
<dbReference type="GO" id="GO:0004252">
    <property type="term" value="F:serine-type endopeptidase activity"/>
    <property type="evidence" value="ECO:0007669"/>
    <property type="project" value="InterPro"/>
</dbReference>
<dbReference type="Pfam" id="PF00089">
    <property type="entry name" value="Trypsin"/>
    <property type="match status" value="1"/>
</dbReference>
<dbReference type="PRINTS" id="PR00722">
    <property type="entry name" value="CHYMOTRYPSIN"/>
</dbReference>
<reference evidence="10 11" key="1">
    <citation type="journal article" date="2007" name="Nature">
        <title>Evolution of genes and genomes on the Drosophila phylogeny.</title>
        <authorList>
            <consortium name="Drosophila 12 Genomes Consortium"/>
            <person name="Clark A.G."/>
            <person name="Eisen M.B."/>
            <person name="Smith D.R."/>
            <person name="Bergman C.M."/>
            <person name="Oliver B."/>
            <person name="Markow T.A."/>
            <person name="Kaufman T.C."/>
            <person name="Kellis M."/>
            <person name="Gelbart W."/>
            <person name="Iyer V.N."/>
            <person name="Pollard D.A."/>
            <person name="Sackton T.B."/>
            <person name="Larracuente A.M."/>
            <person name="Singh N.D."/>
            <person name="Abad J.P."/>
            <person name="Abt D.N."/>
            <person name="Adryan B."/>
            <person name="Aguade M."/>
            <person name="Akashi H."/>
            <person name="Anderson W.W."/>
            <person name="Aquadro C.F."/>
            <person name="Ardell D.H."/>
            <person name="Arguello R."/>
            <person name="Artieri C.G."/>
            <person name="Barbash D.A."/>
            <person name="Barker D."/>
            <person name="Barsanti P."/>
            <person name="Batterham P."/>
            <person name="Batzoglou S."/>
            <person name="Begun D."/>
            <person name="Bhutkar A."/>
            <person name="Blanco E."/>
            <person name="Bosak S.A."/>
            <person name="Bradley R.K."/>
            <person name="Brand A.D."/>
            <person name="Brent M.R."/>
            <person name="Brooks A.N."/>
            <person name="Brown R.H."/>
            <person name="Butlin R.K."/>
            <person name="Caggese C."/>
            <person name="Calvi B.R."/>
            <person name="Bernardo de Carvalho A."/>
            <person name="Caspi A."/>
            <person name="Castrezana S."/>
            <person name="Celniker S.E."/>
            <person name="Chang J.L."/>
            <person name="Chapple C."/>
            <person name="Chatterji S."/>
            <person name="Chinwalla A."/>
            <person name="Civetta A."/>
            <person name="Clifton S.W."/>
            <person name="Comeron J.M."/>
            <person name="Costello J.C."/>
            <person name="Coyne J.A."/>
            <person name="Daub J."/>
            <person name="David R.G."/>
            <person name="Delcher A.L."/>
            <person name="Delehaunty K."/>
            <person name="Do C.B."/>
            <person name="Ebling H."/>
            <person name="Edwards K."/>
            <person name="Eickbush T."/>
            <person name="Evans J.D."/>
            <person name="Filipski A."/>
            <person name="Findeiss S."/>
            <person name="Freyhult E."/>
            <person name="Fulton L."/>
            <person name="Fulton R."/>
            <person name="Garcia A.C."/>
            <person name="Gardiner A."/>
            <person name="Garfield D.A."/>
            <person name="Garvin B.E."/>
            <person name="Gibson G."/>
            <person name="Gilbert D."/>
            <person name="Gnerre S."/>
            <person name="Godfrey J."/>
            <person name="Good R."/>
            <person name="Gotea V."/>
            <person name="Gravely B."/>
            <person name="Greenberg A.J."/>
            <person name="Griffiths-Jones S."/>
            <person name="Gross S."/>
            <person name="Guigo R."/>
            <person name="Gustafson E.A."/>
            <person name="Haerty W."/>
            <person name="Hahn M.W."/>
            <person name="Halligan D.L."/>
            <person name="Halpern A.L."/>
            <person name="Halter G.M."/>
            <person name="Han M.V."/>
            <person name="Heger A."/>
            <person name="Hillier L."/>
            <person name="Hinrichs A.S."/>
            <person name="Holmes I."/>
            <person name="Hoskins R.A."/>
            <person name="Hubisz M.J."/>
            <person name="Hultmark D."/>
            <person name="Huntley M.A."/>
            <person name="Jaffe D.B."/>
            <person name="Jagadeeshan S."/>
            <person name="Jeck W.R."/>
            <person name="Johnson J."/>
            <person name="Jones C.D."/>
            <person name="Jordan W.C."/>
            <person name="Karpen G.H."/>
            <person name="Kataoka E."/>
            <person name="Keightley P.D."/>
            <person name="Kheradpour P."/>
            <person name="Kirkness E.F."/>
            <person name="Koerich L.B."/>
            <person name="Kristiansen K."/>
            <person name="Kudrna D."/>
            <person name="Kulathinal R.J."/>
            <person name="Kumar S."/>
            <person name="Kwok R."/>
            <person name="Lander E."/>
            <person name="Langley C.H."/>
            <person name="Lapoint R."/>
            <person name="Lazzaro B.P."/>
            <person name="Lee S.J."/>
            <person name="Levesque L."/>
            <person name="Li R."/>
            <person name="Lin C.F."/>
            <person name="Lin M.F."/>
            <person name="Lindblad-Toh K."/>
            <person name="Llopart A."/>
            <person name="Long M."/>
            <person name="Low L."/>
            <person name="Lozovsky E."/>
            <person name="Lu J."/>
            <person name="Luo M."/>
            <person name="Machado C.A."/>
            <person name="Makalowski W."/>
            <person name="Marzo M."/>
            <person name="Matsuda M."/>
            <person name="Matzkin L."/>
            <person name="McAllister B."/>
            <person name="McBride C.S."/>
            <person name="McKernan B."/>
            <person name="McKernan K."/>
            <person name="Mendez-Lago M."/>
            <person name="Minx P."/>
            <person name="Mollenhauer M.U."/>
            <person name="Montooth K."/>
            <person name="Mount S.M."/>
            <person name="Mu X."/>
            <person name="Myers E."/>
            <person name="Negre B."/>
            <person name="Newfeld S."/>
            <person name="Nielsen R."/>
            <person name="Noor M.A."/>
            <person name="O'Grady P."/>
            <person name="Pachter L."/>
            <person name="Papaceit M."/>
            <person name="Parisi M.J."/>
            <person name="Parisi M."/>
            <person name="Parts L."/>
            <person name="Pedersen J.S."/>
            <person name="Pesole G."/>
            <person name="Phillippy A.M."/>
            <person name="Ponting C.P."/>
            <person name="Pop M."/>
            <person name="Porcelli D."/>
            <person name="Powell J.R."/>
            <person name="Prohaska S."/>
            <person name="Pruitt K."/>
            <person name="Puig M."/>
            <person name="Quesneville H."/>
            <person name="Ram K.R."/>
            <person name="Rand D."/>
            <person name="Rasmussen M.D."/>
            <person name="Reed L.K."/>
            <person name="Reenan R."/>
            <person name="Reily A."/>
            <person name="Remington K.A."/>
            <person name="Rieger T.T."/>
            <person name="Ritchie M.G."/>
            <person name="Robin C."/>
            <person name="Rogers Y.H."/>
            <person name="Rohde C."/>
            <person name="Rozas J."/>
            <person name="Rubenfield M.J."/>
            <person name="Ruiz A."/>
            <person name="Russo S."/>
            <person name="Salzberg S.L."/>
            <person name="Sanchez-Gracia A."/>
            <person name="Saranga D.J."/>
            <person name="Sato H."/>
            <person name="Schaeffer S.W."/>
            <person name="Schatz M.C."/>
            <person name="Schlenke T."/>
            <person name="Schwartz R."/>
            <person name="Segarra C."/>
            <person name="Singh R.S."/>
            <person name="Sirot L."/>
            <person name="Sirota M."/>
            <person name="Sisneros N.B."/>
            <person name="Smith C.D."/>
            <person name="Smith T.F."/>
            <person name="Spieth J."/>
            <person name="Stage D.E."/>
            <person name="Stark A."/>
            <person name="Stephan W."/>
            <person name="Strausberg R.L."/>
            <person name="Strempel S."/>
            <person name="Sturgill D."/>
            <person name="Sutton G."/>
            <person name="Sutton G.G."/>
            <person name="Tao W."/>
            <person name="Teichmann S."/>
            <person name="Tobari Y.N."/>
            <person name="Tomimura Y."/>
            <person name="Tsolas J.M."/>
            <person name="Valente V.L."/>
            <person name="Venter E."/>
            <person name="Venter J.C."/>
            <person name="Vicario S."/>
            <person name="Vieira F.G."/>
            <person name="Vilella A.J."/>
            <person name="Villasante A."/>
            <person name="Walenz B."/>
            <person name="Wang J."/>
            <person name="Wasserman M."/>
            <person name="Watts T."/>
            <person name="Wilson D."/>
            <person name="Wilson R.K."/>
            <person name="Wing R.A."/>
            <person name="Wolfner M.F."/>
            <person name="Wong A."/>
            <person name="Wong G.K."/>
            <person name="Wu C.I."/>
            <person name="Wu G."/>
            <person name="Yamamoto D."/>
            <person name="Yang H.P."/>
            <person name="Yang S.P."/>
            <person name="Yorke J.A."/>
            <person name="Yoshida K."/>
            <person name="Zdobnov E."/>
            <person name="Zhang P."/>
            <person name="Zhang Y."/>
            <person name="Zimin A.V."/>
            <person name="Baldwin J."/>
            <person name="Abdouelleil A."/>
            <person name="Abdulkadir J."/>
            <person name="Abebe A."/>
            <person name="Abera B."/>
            <person name="Abreu J."/>
            <person name="Acer S.C."/>
            <person name="Aftuck L."/>
            <person name="Alexander A."/>
            <person name="An P."/>
            <person name="Anderson E."/>
            <person name="Anderson S."/>
            <person name="Arachi H."/>
            <person name="Azer M."/>
            <person name="Bachantsang P."/>
            <person name="Barry A."/>
            <person name="Bayul T."/>
            <person name="Berlin A."/>
            <person name="Bessette D."/>
            <person name="Bloom T."/>
            <person name="Blye J."/>
            <person name="Boguslavskiy L."/>
            <person name="Bonnet C."/>
            <person name="Boukhgalter B."/>
            <person name="Bourzgui I."/>
            <person name="Brown A."/>
            <person name="Cahill P."/>
            <person name="Channer S."/>
            <person name="Cheshatsang Y."/>
            <person name="Chuda L."/>
            <person name="Citroen M."/>
            <person name="Collymore A."/>
            <person name="Cooke P."/>
            <person name="Costello M."/>
            <person name="D'Aco K."/>
            <person name="Daza R."/>
            <person name="De Haan G."/>
            <person name="DeGray S."/>
            <person name="DeMaso C."/>
            <person name="Dhargay N."/>
            <person name="Dooley K."/>
            <person name="Dooley E."/>
            <person name="Doricent M."/>
            <person name="Dorje P."/>
            <person name="Dorjee K."/>
            <person name="Dupes A."/>
            <person name="Elong R."/>
            <person name="Falk J."/>
            <person name="Farina A."/>
            <person name="Faro S."/>
            <person name="Ferguson D."/>
            <person name="Fisher S."/>
            <person name="Foley C.D."/>
            <person name="Franke A."/>
            <person name="Friedrich D."/>
            <person name="Gadbois L."/>
            <person name="Gearin G."/>
            <person name="Gearin C.R."/>
            <person name="Giannoukos G."/>
            <person name="Goode T."/>
            <person name="Graham J."/>
            <person name="Grandbois E."/>
            <person name="Grewal S."/>
            <person name="Gyaltsen K."/>
            <person name="Hafez N."/>
            <person name="Hagos B."/>
            <person name="Hall J."/>
            <person name="Henson C."/>
            <person name="Hollinger A."/>
            <person name="Honan T."/>
            <person name="Huard M.D."/>
            <person name="Hughes L."/>
            <person name="Hurhula B."/>
            <person name="Husby M.E."/>
            <person name="Kamat A."/>
            <person name="Kanga B."/>
            <person name="Kashin S."/>
            <person name="Khazanovich D."/>
            <person name="Kisner P."/>
            <person name="Lance K."/>
            <person name="Lara M."/>
            <person name="Lee W."/>
            <person name="Lennon N."/>
            <person name="Letendre F."/>
            <person name="LeVine R."/>
            <person name="Lipovsky A."/>
            <person name="Liu X."/>
            <person name="Liu J."/>
            <person name="Liu S."/>
            <person name="Lokyitsang T."/>
            <person name="Lokyitsang Y."/>
            <person name="Lubonja R."/>
            <person name="Lui A."/>
            <person name="MacDonald P."/>
            <person name="Magnisalis V."/>
            <person name="Maru K."/>
            <person name="Matthews C."/>
            <person name="McCusker W."/>
            <person name="McDonough S."/>
            <person name="Mehta T."/>
            <person name="Meldrim J."/>
            <person name="Meneus L."/>
            <person name="Mihai O."/>
            <person name="Mihalev A."/>
            <person name="Mihova T."/>
            <person name="Mittelman R."/>
            <person name="Mlenga V."/>
            <person name="Montmayeur A."/>
            <person name="Mulrain L."/>
            <person name="Navidi A."/>
            <person name="Naylor J."/>
            <person name="Negash T."/>
            <person name="Nguyen T."/>
            <person name="Nguyen N."/>
            <person name="Nicol R."/>
            <person name="Norbu C."/>
            <person name="Norbu N."/>
            <person name="Novod N."/>
            <person name="O'Neill B."/>
            <person name="Osman S."/>
            <person name="Markiewicz E."/>
            <person name="Oyono O.L."/>
            <person name="Patti C."/>
            <person name="Phunkhang P."/>
            <person name="Pierre F."/>
            <person name="Priest M."/>
            <person name="Raghuraman S."/>
            <person name="Rege F."/>
            <person name="Reyes R."/>
            <person name="Rise C."/>
            <person name="Rogov P."/>
            <person name="Ross K."/>
            <person name="Ryan E."/>
            <person name="Settipalli S."/>
            <person name="Shea T."/>
            <person name="Sherpa N."/>
            <person name="Shi L."/>
            <person name="Shih D."/>
            <person name="Sparrow T."/>
            <person name="Spaulding J."/>
            <person name="Stalker J."/>
            <person name="Stange-Thomann N."/>
            <person name="Stavropoulos S."/>
            <person name="Stone C."/>
            <person name="Strader C."/>
            <person name="Tesfaye S."/>
            <person name="Thomson T."/>
            <person name="Thoulutsang Y."/>
            <person name="Thoulutsang D."/>
            <person name="Topham K."/>
            <person name="Topping I."/>
            <person name="Tsamla T."/>
            <person name="Vassiliev H."/>
            <person name="Vo A."/>
            <person name="Wangchuk T."/>
            <person name="Wangdi T."/>
            <person name="Weiand M."/>
            <person name="Wilkinson J."/>
            <person name="Wilson A."/>
            <person name="Yadav S."/>
            <person name="Young G."/>
            <person name="Yu Q."/>
            <person name="Zembek L."/>
            <person name="Zhong D."/>
            <person name="Zimmer A."/>
            <person name="Zwirko Z."/>
            <person name="Jaffe D.B."/>
            <person name="Alvarez P."/>
            <person name="Brockman W."/>
            <person name="Butler J."/>
            <person name="Chin C."/>
            <person name="Gnerre S."/>
            <person name="Grabherr M."/>
            <person name="Kleber M."/>
            <person name="Mauceli E."/>
            <person name="MacCallum I."/>
        </authorList>
    </citation>
    <scope>NUCLEOTIDE SEQUENCE [LARGE SCALE GENOMIC DNA]</scope>
    <source>
        <strain evidence="11">Tucson 14024-0371.13</strain>
    </source>
</reference>
<dbReference type="InterPro" id="IPR018114">
    <property type="entry name" value="TRYPSIN_HIS"/>
</dbReference>
<organism evidence="10 11">
    <name type="scientific">Drosophila ananassae</name>
    <name type="common">Fruit fly</name>
    <dbReference type="NCBI Taxonomy" id="7217"/>
    <lineage>
        <taxon>Eukaryota</taxon>
        <taxon>Metazoa</taxon>
        <taxon>Ecdysozoa</taxon>
        <taxon>Arthropoda</taxon>
        <taxon>Hexapoda</taxon>
        <taxon>Insecta</taxon>
        <taxon>Pterygota</taxon>
        <taxon>Neoptera</taxon>
        <taxon>Endopterygota</taxon>
        <taxon>Diptera</taxon>
        <taxon>Brachycera</taxon>
        <taxon>Muscomorpha</taxon>
        <taxon>Ephydroidea</taxon>
        <taxon>Drosophilidae</taxon>
        <taxon>Drosophila</taxon>
        <taxon>Sophophora</taxon>
    </lineage>
</organism>
<dbReference type="SMART" id="SM00020">
    <property type="entry name" value="Tryp_SPc"/>
    <property type="match status" value="1"/>
</dbReference>
<dbReference type="InterPro" id="IPR050430">
    <property type="entry name" value="Peptidase_S1"/>
</dbReference>
<sequence>MHLLPYLLLVFFFQWKDVLAVNLNQSVDVGKLAKLIRPPIHSGRVVGGEVTTNDKLGGYLMVLRYSKDFVCGGTLIHDFIVLTAAHCFTGRSDSKEWTVEGGVSKLTDSGILRKVKSFILSSQFRDSDMHMDVALVRLDKAMTGKNIGKLALCSTHLKTGAVLRVSGWGMLKEAGVGPETLLRTIMVPIVEKKKCRQNYKPSAVITDSMFCASVMGKKDACTFDSGGPLVYKNQVCGIVSFGLGCASPRYAGVYTDVVYVKPFIEKTMKILL</sequence>
<keyword evidence="4 10" id="KW-0378">Hydrolase</keyword>
<evidence type="ECO:0000313" key="11">
    <source>
        <dbReference type="Proteomes" id="UP000007801"/>
    </source>
</evidence>
<evidence type="ECO:0000256" key="1">
    <source>
        <dbReference type="ARBA" id="ARBA00007664"/>
    </source>
</evidence>
<keyword evidence="11" id="KW-1185">Reference proteome</keyword>
<dbReference type="PROSITE" id="PS50240">
    <property type="entry name" value="TRYPSIN_DOM"/>
    <property type="match status" value="1"/>
</dbReference>
<name>B3M6V7_DROAN</name>
<dbReference type="InParanoid" id="B3M6V7"/>
<dbReference type="MEROPS" id="S01.A41"/>
<dbReference type="InterPro" id="IPR009003">
    <property type="entry name" value="Peptidase_S1_PA"/>
</dbReference>
<dbReference type="Gene3D" id="2.40.10.10">
    <property type="entry name" value="Trypsin-like serine proteases"/>
    <property type="match status" value="1"/>
</dbReference>
<dbReference type="SUPFAM" id="SSF50494">
    <property type="entry name" value="Trypsin-like serine proteases"/>
    <property type="match status" value="1"/>
</dbReference>
<evidence type="ECO:0000313" key="10">
    <source>
        <dbReference type="EMBL" id="EDV39793.1"/>
    </source>
</evidence>
<dbReference type="PANTHER" id="PTHR24276">
    <property type="entry name" value="POLYSERASE-RELATED"/>
    <property type="match status" value="1"/>
</dbReference>
<accession>B3M6V7</accession>
<evidence type="ECO:0000256" key="8">
    <source>
        <dbReference type="SAM" id="SignalP"/>
    </source>
</evidence>
<evidence type="ECO:0000256" key="5">
    <source>
        <dbReference type="ARBA" id="ARBA00022825"/>
    </source>
</evidence>
<evidence type="ECO:0000259" key="9">
    <source>
        <dbReference type="PROSITE" id="PS50240"/>
    </source>
</evidence>
<dbReference type="InterPro" id="IPR001254">
    <property type="entry name" value="Trypsin_dom"/>
</dbReference>
<dbReference type="OMA" id="MCRASYL"/>
<dbReference type="SMR" id="B3M6V7"/>
<protein>
    <recommendedName>
        <fullName evidence="9">Peptidase S1 domain-containing protein</fullName>
    </recommendedName>
</protein>
<dbReference type="eggNOG" id="KOG3627">
    <property type="taxonomic scope" value="Eukaryota"/>
</dbReference>
<evidence type="ECO:0000256" key="2">
    <source>
        <dbReference type="ARBA" id="ARBA00022670"/>
    </source>
</evidence>
<feature type="signal peptide" evidence="8">
    <location>
        <begin position="1"/>
        <end position="20"/>
    </location>
</feature>
<dbReference type="CDD" id="cd00190">
    <property type="entry name" value="Tryp_SPc"/>
    <property type="match status" value="1"/>
</dbReference>
<dbReference type="GeneID" id="6493072"/>
<evidence type="ECO:0000256" key="6">
    <source>
        <dbReference type="ARBA" id="ARBA00023145"/>
    </source>
</evidence>
<keyword evidence="5" id="KW-0720">Serine protease</keyword>
<evidence type="ECO:0000256" key="3">
    <source>
        <dbReference type="ARBA" id="ARBA00022729"/>
    </source>
</evidence>
<gene>
    <name evidence="10" type="primary">Dana\GF10198</name>
    <name evidence="10" type="synonym">dana_GLEANR_10155</name>
    <name evidence="10" type="ORF">GF10198</name>
</gene>
<keyword evidence="6" id="KW-0865">Zymogen</keyword>
<dbReference type="STRING" id="7217.B3M6V7"/>
<evidence type="ECO:0000256" key="4">
    <source>
        <dbReference type="ARBA" id="ARBA00022801"/>
    </source>
</evidence>
<keyword evidence="3 8" id="KW-0732">Signal</keyword>
<dbReference type="InterPro" id="IPR001314">
    <property type="entry name" value="Peptidase_S1A"/>
</dbReference>
<evidence type="ECO:0000256" key="7">
    <source>
        <dbReference type="ARBA" id="ARBA00023157"/>
    </source>
</evidence>
<feature type="domain" description="Peptidase S1" evidence="9">
    <location>
        <begin position="45"/>
        <end position="269"/>
    </location>
</feature>